<dbReference type="OrthoDB" id="9805159at2"/>
<dbReference type="EMBL" id="SGIU01000001">
    <property type="protein sequence ID" value="TAI49581.1"/>
    <property type="molecule type" value="Genomic_DNA"/>
</dbReference>
<dbReference type="Pfam" id="PF09087">
    <property type="entry name" value="Cyc-maltodext_N"/>
    <property type="match status" value="1"/>
</dbReference>
<reference evidence="4 5" key="1">
    <citation type="submission" date="2019-02" db="EMBL/GenBank/DDBJ databases">
        <title>Draft genome sequence of Muricauda sp. 176CP4-71.</title>
        <authorList>
            <person name="Park J.-S."/>
        </authorList>
    </citation>
    <scope>NUCLEOTIDE SEQUENCE [LARGE SCALE GENOMIC DNA]</scope>
    <source>
        <strain evidence="4 5">176CP4-71</strain>
    </source>
</reference>
<dbReference type="AlphaFoldDB" id="A0A4Q8QGH0"/>
<name>A0A4Q8QGH0_9FLAO</name>
<dbReference type="GO" id="GO:0016829">
    <property type="term" value="F:lyase activity"/>
    <property type="evidence" value="ECO:0007669"/>
    <property type="project" value="UniProtKB-KW"/>
</dbReference>
<dbReference type="InterPro" id="IPR014756">
    <property type="entry name" value="Ig_E-set"/>
</dbReference>
<dbReference type="GO" id="GO:0005975">
    <property type="term" value="P:carbohydrate metabolic process"/>
    <property type="evidence" value="ECO:0007669"/>
    <property type="project" value="InterPro"/>
</dbReference>
<dbReference type="InterPro" id="IPR006047">
    <property type="entry name" value="GH13_cat_dom"/>
</dbReference>
<dbReference type="InterPro" id="IPR017853">
    <property type="entry name" value="GH"/>
</dbReference>
<keyword evidence="2" id="KW-0326">Glycosidase</keyword>
<evidence type="ECO:0000256" key="2">
    <source>
        <dbReference type="ARBA" id="ARBA00023295"/>
    </source>
</evidence>
<comment type="caution">
    <text evidence="4">The sequence shown here is derived from an EMBL/GenBank/DDBJ whole genome shotgun (WGS) entry which is preliminary data.</text>
</comment>
<evidence type="ECO:0000259" key="3">
    <source>
        <dbReference type="SMART" id="SM00642"/>
    </source>
</evidence>
<dbReference type="RefSeq" id="WP_130611744.1">
    <property type="nucleotide sequence ID" value="NZ_SGIU01000001.1"/>
</dbReference>
<evidence type="ECO:0000313" key="4">
    <source>
        <dbReference type="EMBL" id="TAI49581.1"/>
    </source>
</evidence>
<dbReference type="CDD" id="cd11340">
    <property type="entry name" value="AmyAc_bac_CMD_like_3"/>
    <property type="match status" value="1"/>
</dbReference>
<organism evidence="4 5">
    <name type="scientific">Flagellimonas allohymeniacidonis</name>
    <dbReference type="NCBI Taxonomy" id="2517819"/>
    <lineage>
        <taxon>Bacteria</taxon>
        <taxon>Pseudomonadati</taxon>
        <taxon>Bacteroidota</taxon>
        <taxon>Flavobacteriia</taxon>
        <taxon>Flavobacteriales</taxon>
        <taxon>Flavobacteriaceae</taxon>
        <taxon>Flagellimonas</taxon>
    </lineage>
</organism>
<evidence type="ECO:0000313" key="5">
    <source>
        <dbReference type="Proteomes" id="UP000291981"/>
    </source>
</evidence>
<dbReference type="PANTHER" id="PTHR10357">
    <property type="entry name" value="ALPHA-AMYLASE FAMILY MEMBER"/>
    <property type="match status" value="1"/>
</dbReference>
<dbReference type="PANTHER" id="PTHR10357:SF210">
    <property type="entry name" value="MALTODEXTRIN GLUCOSIDASE"/>
    <property type="match status" value="1"/>
</dbReference>
<gene>
    <name evidence="4" type="ORF">EW142_07230</name>
</gene>
<protein>
    <submittedName>
        <fullName evidence="4">Alpha-amlyase</fullName>
    </submittedName>
</protein>
<dbReference type="Pfam" id="PF10438">
    <property type="entry name" value="Cyc-maltodext_C"/>
    <property type="match status" value="1"/>
</dbReference>
<dbReference type="SUPFAM" id="SSF51445">
    <property type="entry name" value="(Trans)glycosidases"/>
    <property type="match status" value="1"/>
</dbReference>
<dbReference type="GO" id="GO:0016798">
    <property type="term" value="F:hydrolase activity, acting on glycosyl bonds"/>
    <property type="evidence" value="ECO:0007669"/>
    <property type="project" value="UniProtKB-KW"/>
</dbReference>
<evidence type="ECO:0000256" key="1">
    <source>
        <dbReference type="ARBA" id="ARBA00022801"/>
    </source>
</evidence>
<dbReference type="InterPro" id="IPR019492">
    <property type="entry name" value="Cyclo-malto-dextrinase_C"/>
</dbReference>
<dbReference type="SMART" id="SM00642">
    <property type="entry name" value="Aamy"/>
    <property type="match status" value="1"/>
</dbReference>
<keyword evidence="4" id="KW-0456">Lyase</keyword>
<dbReference type="Gene3D" id="2.60.40.10">
    <property type="entry name" value="Immunoglobulins"/>
    <property type="match status" value="1"/>
</dbReference>
<dbReference type="InterPro" id="IPR013783">
    <property type="entry name" value="Ig-like_fold"/>
</dbReference>
<dbReference type="SUPFAM" id="SSF81296">
    <property type="entry name" value="E set domains"/>
    <property type="match status" value="1"/>
</dbReference>
<sequence>MQTLYKVISIVVFFFFLTPNGHSQDIAVNRVEPPSWWVGMENSNLQLLVHGTNISRTVPTIDYPGIAIKSTVTLESPNYLFVNLDIGKTTKAGTFLIRFQGDKGSVVYDYELKTKRNSKHVGPSIDASDVMYLITPDRFSNGDTLNDSTDDTLENVDRANLDGRHGGDIKGIMDHLAYIEELGVTTLWLNPFLENDQPKYSYHGYGISDFYKTDPRFGTNDDFLDLVEKCHDKGIKMVMDQVFNHCGAGHWWMEDLPSKDWLNQWDDFTRTSYTNISISDPYKSNTDLDLHTKGWFDRNLPDLNQNNKYLSTYLIQNSIWWIEYADLDGIRMDTYPYPDKDVMATWGRTIEEEYPNFYLVAETSEEQAASLSYWNRDELNKDGYRSNINSLSDYPLYYAMVRAFGKDNDTYRLYEALAYDFLYSTPFSHKIFNGNHDVARVFHQLDKNKDKVKLSMAFMLTTRGIPQIYYGDEILLDGNKPDGLLRRDFPGGWKSDDRNAFSRDGRSKDENEVFDYVSTILKWRKNATEIHKGNLVHYKPIEDVYVYFRYLEDRSTMVIINNSEKDHSTYDLGRFQESLDGFSKGTDILTGEVMGSVGSITLPKHTAKIIQLTN</sequence>
<keyword evidence="5" id="KW-1185">Reference proteome</keyword>
<feature type="domain" description="Glycosyl hydrolase family 13 catalytic" evidence="3">
    <location>
        <begin position="133"/>
        <end position="524"/>
    </location>
</feature>
<keyword evidence="1" id="KW-0378">Hydrolase</keyword>
<dbReference type="Proteomes" id="UP000291981">
    <property type="component" value="Unassembled WGS sequence"/>
</dbReference>
<dbReference type="InterPro" id="IPR013780">
    <property type="entry name" value="Glyco_hydro_b"/>
</dbReference>
<accession>A0A4Q8QGH0</accession>
<dbReference type="SUPFAM" id="SSF51011">
    <property type="entry name" value="Glycosyl hydrolase domain"/>
    <property type="match status" value="1"/>
</dbReference>
<dbReference type="Gene3D" id="2.60.40.1180">
    <property type="entry name" value="Golgi alpha-mannosidase II"/>
    <property type="match status" value="1"/>
</dbReference>
<dbReference type="Pfam" id="PF00128">
    <property type="entry name" value="Alpha-amylase"/>
    <property type="match status" value="1"/>
</dbReference>
<dbReference type="Gene3D" id="3.20.20.80">
    <property type="entry name" value="Glycosidases"/>
    <property type="match status" value="1"/>
</dbReference>
<proteinExistence type="predicted"/>
<dbReference type="InterPro" id="IPR015171">
    <property type="entry name" value="Cyc-maltodext_N"/>
</dbReference>